<dbReference type="InterPro" id="IPR019405">
    <property type="entry name" value="Lactonase_7-beta_prop"/>
</dbReference>
<comment type="caution">
    <text evidence="2">The sequence shown here is derived from an EMBL/GenBank/DDBJ whole genome shotgun (WGS) entry which is preliminary data.</text>
</comment>
<dbReference type="SUPFAM" id="SSF51004">
    <property type="entry name" value="C-terminal (heme d1) domain of cytochrome cd1-nitrite reductase"/>
    <property type="match status" value="1"/>
</dbReference>
<evidence type="ECO:0000256" key="1">
    <source>
        <dbReference type="ARBA" id="ARBA00005564"/>
    </source>
</evidence>
<dbReference type="InterPro" id="IPR011048">
    <property type="entry name" value="Haem_d1_sf"/>
</dbReference>
<comment type="similarity">
    <text evidence="1">Belongs to the cycloisomerase 2 family.</text>
</comment>
<dbReference type="AlphaFoldDB" id="A0A9D2PES3"/>
<evidence type="ECO:0000313" key="2">
    <source>
        <dbReference type="EMBL" id="HJC47919.1"/>
    </source>
</evidence>
<gene>
    <name evidence="2" type="ORF">IAA04_07695</name>
</gene>
<dbReference type="GO" id="GO:0017057">
    <property type="term" value="F:6-phosphogluconolactonase activity"/>
    <property type="evidence" value="ECO:0007669"/>
    <property type="project" value="TreeGrafter"/>
</dbReference>
<dbReference type="PANTHER" id="PTHR30344:SF1">
    <property type="entry name" value="6-PHOSPHOGLUCONOLACTONASE"/>
    <property type="match status" value="1"/>
</dbReference>
<sequence length="354" mass="40591">MRYAYVGCRSTKERNARGKGLKVFEISNETGDWKEIQCLKTEENPSYQTLDREEKYLYSVHGDFTVVSSYRILEDHTLEPLNTVDIGGKNPVFIVPDRTNQYLVVAALQGGAVYVIRRMEDGSLGEIVNELHFEGKKEGDVSFAHQCIWDQTQEYLFVVMQGRIQGYGQVQVLRFHPENGSFTRTDQYLSPNVYDEPRHLAVHPNNRWLYLINEKGNKMTFFEFDWEKGTLTARQNLPTLPATYTGEGQASAAVLNEKGDILIGSNRIHESLVLYRIDQKTGYMKELGYYPCLGLTPRFVTFSPDYSRFYVANEDSDTIVEMKLDSDRGLMEYTGRIIPTESPVCITFSREVKA</sequence>
<dbReference type="Gene3D" id="2.130.10.10">
    <property type="entry name" value="YVTN repeat-like/Quinoprotein amine dehydrogenase"/>
    <property type="match status" value="1"/>
</dbReference>
<proteinExistence type="inferred from homology"/>
<reference evidence="2" key="1">
    <citation type="journal article" date="2021" name="PeerJ">
        <title>Extensive microbial diversity within the chicken gut microbiome revealed by metagenomics and culture.</title>
        <authorList>
            <person name="Gilroy R."/>
            <person name="Ravi A."/>
            <person name="Getino M."/>
            <person name="Pursley I."/>
            <person name="Horton D.L."/>
            <person name="Alikhan N.F."/>
            <person name="Baker D."/>
            <person name="Gharbi K."/>
            <person name="Hall N."/>
            <person name="Watson M."/>
            <person name="Adriaenssens E.M."/>
            <person name="Foster-Nyarko E."/>
            <person name="Jarju S."/>
            <person name="Secka A."/>
            <person name="Antonio M."/>
            <person name="Oren A."/>
            <person name="Chaudhuri R.R."/>
            <person name="La Ragione R."/>
            <person name="Hildebrand F."/>
            <person name="Pallen M.J."/>
        </authorList>
    </citation>
    <scope>NUCLEOTIDE SEQUENCE</scope>
    <source>
        <strain evidence="2">CHK183-5548</strain>
    </source>
</reference>
<dbReference type="PANTHER" id="PTHR30344">
    <property type="entry name" value="6-PHOSPHOGLUCONOLACTONASE-RELATED"/>
    <property type="match status" value="1"/>
</dbReference>
<evidence type="ECO:0000313" key="3">
    <source>
        <dbReference type="Proteomes" id="UP000823883"/>
    </source>
</evidence>
<accession>A0A9D2PES3</accession>
<name>A0A9D2PES3_9FIRM</name>
<dbReference type="InterPro" id="IPR015943">
    <property type="entry name" value="WD40/YVTN_repeat-like_dom_sf"/>
</dbReference>
<protein>
    <submittedName>
        <fullName evidence="2">Lactonase family protein</fullName>
    </submittedName>
</protein>
<dbReference type="InterPro" id="IPR050282">
    <property type="entry name" value="Cycloisomerase_2"/>
</dbReference>
<reference evidence="2" key="2">
    <citation type="submission" date="2021-04" db="EMBL/GenBank/DDBJ databases">
        <authorList>
            <person name="Gilroy R."/>
        </authorList>
    </citation>
    <scope>NUCLEOTIDE SEQUENCE</scope>
    <source>
        <strain evidence="2">CHK183-5548</strain>
    </source>
</reference>
<dbReference type="Proteomes" id="UP000823883">
    <property type="component" value="Unassembled WGS sequence"/>
</dbReference>
<organism evidence="2 3">
    <name type="scientific">Candidatus Lachnoclostridium pullistercoris</name>
    <dbReference type="NCBI Taxonomy" id="2838632"/>
    <lineage>
        <taxon>Bacteria</taxon>
        <taxon>Bacillati</taxon>
        <taxon>Bacillota</taxon>
        <taxon>Clostridia</taxon>
        <taxon>Lachnospirales</taxon>
        <taxon>Lachnospiraceae</taxon>
    </lineage>
</organism>
<dbReference type="EMBL" id="DWWL01000047">
    <property type="protein sequence ID" value="HJC47919.1"/>
    <property type="molecule type" value="Genomic_DNA"/>
</dbReference>
<dbReference type="Pfam" id="PF10282">
    <property type="entry name" value="Lactonase"/>
    <property type="match status" value="1"/>
</dbReference>